<organism evidence="1 2">
    <name type="scientific">Coniosporium uncinatum</name>
    <dbReference type="NCBI Taxonomy" id="93489"/>
    <lineage>
        <taxon>Eukaryota</taxon>
        <taxon>Fungi</taxon>
        <taxon>Dikarya</taxon>
        <taxon>Ascomycota</taxon>
        <taxon>Pezizomycotina</taxon>
        <taxon>Dothideomycetes</taxon>
        <taxon>Dothideomycetes incertae sedis</taxon>
        <taxon>Coniosporium</taxon>
    </lineage>
</organism>
<dbReference type="EMBL" id="JAWDJW010006420">
    <property type="protein sequence ID" value="KAK3064814.1"/>
    <property type="molecule type" value="Genomic_DNA"/>
</dbReference>
<protein>
    <submittedName>
        <fullName evidence="1">Uncharacterized protein</fullName>
    </submittedName>
</protein>
<gene>
    <name evidence="1" type="ORF">LTS18_003674</name>
</gene>
<dbReference type="Proteomes" id="UP001186974">
    <property type="component" value="Unassembled WGS sequence"/>
</dbReference>
<proteinExistence type="predicted"/>
<evidence type="ECO:0000313" key="1">
    <source>
        <dbReference type="EMBL" id="KAK3064814.1"/>
    </source>
</evidence>
<name>A0ACC3DBF8_9PEZI</name>
<sequence length="98" mass="10361">MDRFGSGLTQLTQLAWGGGRGGPMSTGARRTFREGGAGYGETSARGGEGKLWARVGWIEGNGGEERDGGGDEGEGEEQGARKKGERRGSFLRRVTGRE</sequence>
<evidence type="ECO:0000313" key="2">
    <source>
        <dbReference type="Proteomes" id="UP001186974"/>
    </source>
</evidence>
<reference evidence="1" key="1">
    <citation type="submission" date="2024-09" db="EMBL/GenBank/DDBJ databases">
        <title>Black Yeasts Isolated from many extreme environments.</title>
        <authorList>
            <person name="Coleine C."/>
            <person name="Stajich J.E."/>
            <person name="Selbmann L."/>
        </authorList>
    </citation>
    <scope>NUCLEOTIDE SEQUENCE</scope>
    <source>
        <strain evidence="1">CCFEE 5737</strain>
    </source>
</reference>
<keyword evidence="2" id="KW-1185">Reference proteome</keyword>
<accession>A0ACC3DBF8</accession>
<comment type="caution">
    <text evidence="1">The sequence shown here is derived from an EMBL/GenBank/DDBJ whole genome shotgun (WGS) entry which is preliminary data.</text>
</comment>